<dbReference type="InterPro" id="IPR003010">
    <property type="entry name" value="C-N_Hydrolase"/>
</dbReference>
<reference evidence="5 6" key="1">
    <citation type="journal article" date="2021" name="Sci. Rep.">
        <title>The genome of the diatom Chaetoceros tenuissimus carries an ancient integrated fragment of an extant virus.</title>
        <authorList>
            <person name="Hongo Y."/>
            <person name="Kimura K."/>
            <person name="Takaki Y."/>
            <person name="Yoshida Y."/>
            <person name="Baba S."/>
            <person name="Kobayashi G."/>
            <person name="Nagasaki K."/>
            <person name="Hano T."/>
            <person name="Tomaru Y."/>
        </authorList>
    </citation>
    <scope>NUCLEOTIDE SEQUENCE [LARGE SCALE GENOMIC DNA]</scope>
    <source>
        <strain evidence="5 6">NIES-3715</strain>
    </source>
</reference>
<comment type="caution">
    <text evidence="5">The sequence shown here is derived from an EMBL/GenBank/DDBJ whole genome shotgun (WGS) entry which is preliminary data.</text>
</comment>
<dbReference type="AlphaFoldDB" id="A0AAD3H676"/>
<gene>
    <name evidence="5" type="ORF">CTEN210_07989</name>
</gene>
<evidence type="ECO:0000256" key="3">
    <source>
        <dbReference type="SAM" id="SignalP"/>
    </source>
</evidence>
<dbReference type="InterPro" id="IPR050345">
    <property type="entry name" value="Aliph_Amidase/BUP"/>
</dbReference>
<dbReference type="SUPFAM" id="SSF56317">
    <property type="entry name" value="Carbon-nitrogen hydrolase"/>
    <property type="match status" value="1"/>
</dbReference>
<dbReference type="PROSITE" id="PS50263">
    <property type="entry name" value="CN_HYDROLASE"/>
    <property type="match status" value="1"/>
</dbReference>
<evidence type="ECO:0000256" key="1">
    <source>
        <dbReference type="ARBA" id="ARBA00022801"/>
    </source>
</evidence>
<keyword evidence="1" id="KW-0378">Hydrolase</keyword>
<feature type="domain" description="CN hydrolase" evidence="4">
    <location>
        <begin position="29"/>
        <end position="313"/>
    </location>
</feature>
<feature type="compositionally biased region" description="Basic and acidic residues" evidence="2">
    <location>
        <begin position="341"/>
        <end position="351"/>
    </location>
</feature>
<feature type="signal peptide" evidence="3">
    <location>
        <begin position="1"/>
        <end position="18"/>
    </location>
</feature>
<feature type="region of interest" description="Disordered" evidence="2">
    <location>
        <begin position="336"/>
        <end position="373"/>
    </location>
</feature>
<name>A0AAD3H676_9STRA</name>
<dbReference type="Gene3D" id="3.60.110.10">
    <property type="entry name" value="Carbon-nitrogen hydrolase"/>
    <property type="match status" value="1"/>
</dbReference>
<dbReference type="EMBL" id="BLLK01000045">
    <property type="protein sequence ID" value="GFH51513.1"/>
    <property type="molecule type" value="Genomic_DNA"/>
</dbReference>
<protein>
    <recommendedName>
        <fullName evidence="4">CN hydrolase domain-containing protein</fullName>
    </recommendedName>
</protein>
<feature type="compositionally biased region" description="Basic residues" evidence="2">
    <location>
        <begin position="358"/>
        <end position="373"/>
    </location>
</feature>
<dbReference type="PANTHER" id="PTHR43674">
    <property type="entry name" value="NITRILASE C965.09-RELATED"/>
    <property type="match status" value="1"/>
</dbReference>
<evidence type="ECO:0000256" key="2">
    <source>
        <dbReference type="SAM" id="MobiDB-lite"/>
    </source>
</evidence>
<sequence length="373" mass="41734">MRFFIFIIFACCVSYVDSFASSISENKSLRVGVFQAPLPRRDNNPISVLKQVAESLRVASISQTDFVLFPELFLSGLKETKSFDRECYELNIIGNICEELNVACAIGYSEKKLNEEKTEMFGSPTTKKKNPGVESFNSVAVFNADGTRAANFRCTCASSDFLDAHPFVEVFPITLRLPSRKNDERKERNVKIGMAIGKEIWINEHLRHLKRSGAELLLSSCAFFQTDLDEEGPIFPLESGIHQVRAIENHIPVVYSNYVGSDDEKQFSGLSAIVDQSGNFLVEAPESEDGDMRDCGYLLPCEYGTLLAADITLDSTVDTNGLVSSSDLWTVQPRSLFENDNTDKQADEKRSTGFHNSKQNRRSVKTKKKKGKK</sequence>
<evidence type="ECO:0000313" key="5">
    <source>
        <dbReference type="EMBL" id="GFH51513.1"/>
    </source>
</evidence>
<organism evidence="5 6">
    <name type="scientific">Chaetoceros tenuissimus</name>
    <dbReference type="NCBI Taxonomy" id="426638"/>
    <lineage>
        <taxon>Eukaryota</taxon>
        <taxon>Sar</taxon>
        <taxon>Stramenopiles</taxon>
        <taxon>Ochrophyta</taxon>
        <taxon>Bacillariophyta</taxon>
        <taxon>Coscinodiscophyceae</taxon>
        <taxon>Chaetocerotophycidae</taxon>
        <taxon>Chaetocerotales</taxon>
        <taxon>Chaetocerotaceae</taxon>
        <taxon>Chaetoceros</taxon>
    </lineage>
</organism>
<dbReference type="Proteomes" id="UP001054902">
    <property type="component" value="Unassembled WGS sequence"/>
</dbReference>
<evidence type="ECO:0000313" key="6">
    <source>
        <dbReference type="Proteomes" id="UP001054902"/>
    </source>
</evidence>
<evidence type="ECO:0000259" key="4">
    <source>
        <dbReference type="PROSITE" id="PS50263"/>
    </source>
</evidence>
<feature type="chain" id="PRO_5042255351" description="CN hydrolase domain-containing protein" evidence="3">
    <location>
        <begin position="19"/>
        <end position="373"/>
    </location>
</feature>
<keyword evidence="6" id="KW-1185">Reference proteome</keyword>
<dbReference type="GO" id="GO:0016811">
    <property type="term" value="F:hydrolase activity, acting on carbon-nitrogen (but not peptide) bonds, in linear amides"/>
    <property type="evidence" value="ECO:0007669"/>
    <property type="project" value="TreeGrafter"/>
</dbReference>
<dbReference type="Pfam" id="PF00795">
    <property type="entry name" value="CN_hydrolase"/>
    <property type="match status" value="1"/>
</dbReference>
<dbReference type="InterPro" id="IPR036526">
    <property type="entry name" value="C-N_Hydrolase_sf"/>
</dbReference>
<keyword evidence="3" id="KW-0732">Signal</keyword>
<accession>A0AAD3H676</accession>
<proteinExistence type="predicted"/>
<dbReference type="PANTHER" id="PTHR43674:SF16">
    <property type="entry name" value="CARBON-NITROGEN FAMILY, PUTATIVE (AFU_ORTHOLOGUE AFUA_5G02350)-RELATED"/>
    <property type="match status" value="1"/>
</dbReference>